<dbReference type="InterPro" id="IPR035587">
    <property type="entry name" value="DUS-like_FMN-bd"/>
</dbReference>
<dbReference type="InterPro" id="IPR004652">
    <property type="entry name" value="DusB-like"/>
</dbReference>
<dbReference type="InterPro" id="IPR013785">
    <property type="entry name" value="Aldolase_TIM"/>
</dbReference>
<dbReference type="AlphaFoldDB" id="A0A2K8NS84"/>
<evidence type="ECO:0000256" key="5">
    <source>
        <dbReference type="ARBA" id="ARBA00022643"/>
    </source>
</evidence>
<dbReference type="InterPro" id="IPR001269">
    <property type="entry name" value="DUS_fam"/>
</dbReference>
<evidence type="ECO:0000259" key="15">
    <source>
        <dbReference type="Pfam" id="PF01207"/>
    </source>
</evidence>
<evidence type="ECO:0000313" key="17">
    <source>
        <dbReference type="Proteomes" id="UP000232222"/>
    </source>
</evidence>
<evidence type="ECO:0000256" key="4">
    <source>
        <dbReference type="ARBA" id="ARBA00022630"/>
    </source>
</evidence>
<dbReference type="InterPro" id="IPR018517">
    <property type="entry name" value="tRNA_hU_synthase_CS"/>
</dbReference>
<dbReference type="KEGG" id="efr:EFREU_v1c06920"/>
<evidence type="ECO:0000256" key="9">
    <source>
        <dbReference type="ARBA" id="ARBA00023002"/>
    </source>
</evidence>
<dbReference type="Gene3D" id="1.10.1200.80">
    <property type="entry name" value="Putative flavin oxidoreducatase, domain 2"/>
    <property type="match status" value="1"/>
</dbReference>
<sequence length="336" mass="37143">MVKKLVSNKFKIGDVEIPGLIIQGPMAGVANEAFRLISKKHGAALVCSEMVSIEGLRHKNEKSHKMISINQSEHPASLQLFGNDVEAFVKATKLVDQYSDCDIIDLNLGCPAPKVAIRSQSGSQLLKTPKLIGEIVEAVVANTTKPVTAKIRLGWDKENINAVEVAKIIEAAGASAITVHGRTRSEFYTGKADWQQIKAVKEAVKIPVIGNGDVLTPEDAKTMLEETGCDAVMISRGSQGNPWIFAQCNHYLATGELLPKPSFEEWKVTVLEHLDLLAALKGDHLGLREFRKHLNWYWDVLPKTKNIKAIKDLTNKIETRQDVLDLFMEYQKGLNN</sequence>
<feature type="binding site" evidence="14">
    <location>
        <begin position="235"/>
        <end position="236"/>
    </location>
    <ligand>
        <name>FMN</name>
        <dbReference type="ChEBI" id="CHEBI:58210"/>
    </ligand>
</feature>
<dbReference type="InterPro" id="IPR024036">
    <property type="entry name" value="tRNA-dHydroUridine_Synthase_C"/>
</dbReference>
<evidence type="ECO:0000256" key="6">
    <source>
        <dbReference type="ARBA" id="ARBA00022694"/>
    </source>
</evidence>
<comment type="catalytic activity">
    <reaction evidence="10">
        <text>a 5,6-dihydrouridine in tRNA + NADP(+) = a uridine in tRNA + NADPH + H(+)</text>
        <dbReference type="Rhea" id="RHEA:23624"/>
        <dbReference type="Rhea" id="RHEA-COMP:13339"/>
        <dbReference type="Rhea" id="RHEA-COMP:13887"/>
        <dbReference type="ChEBI" id="CHEBI:15378"/>
        <dbReference type="ChEBI" id="CHEBI:57783"/>
        <dbReference type="ChEBI" id="CHEBI:58349"/>
        <dbReference type="ChEBI" id="CHEBI:65315"/>
        <dbReference type="ChEBI" id="CHEBI:74443"/>
    </reaction>
</comment>
<dbReference type="PANTHER" id="PTHR45846:SF1">
    <property type="entry name" value="TRNA-DIHYDROURIDINE(47) SYNTHASE [NAD(P)(+)]-LIKE"/>
    <property type="match status" value="1"/>
</dbReference>
<evidence type="ECO:0000256" key="14">
    <source>
        <dbReference type="PIRSR" id="PIRSR006621-2"/>
    </source>
</evidence>
<dbReference type="NCBIfam" id="TIGR00737">
    <property type="entry name" value="nifR3_yhdG"/>
    <property type="match status" value="1"/>
</dbReference>
<evidence type="ECO:0000256" key="12">
    <source>
        <dbReference type="PIRNR" id="PIRNR006621"/>
    </source>
</evidence>
<feature type="domain" description="DUS-like FMN-binding" evidence="15">
    <location>
        <begin position="24"/>
        <end position="321"/>
    </location>
</feature>
<keyword evidence="8" id="KW-0694">RNA-binding</keyword>
<evidence type="ECO:0000256" key="8">
    <source>
        <dbReference type="ARBA" id="ARBA00022884"/>
    </source>
</evidence>
<evidence type="ECO:0000256" key="7">
    <source>
        <dbReference type="ARBA" id="ARBA00022857"/>
    </source>
</evidence>
<dbReference type="SUPFAM" id="SSF51395">
    <property type="entry name" value="FMN-linked oxidoreductases"/>
    <property type="match status" value="1"/>
</dbReference>
<dbReference type="CDD" id="cd02801">
    <property type="entry name" value="DUS_like_FMN"/>
    <property type="match status" value="1"/>
</dbReference>
<feature type="active site" description="Proton donor" evidence="13">
    <location>
        <position position="110"/>
    </location>
</feature>
<dbReference type="Pfam" id="PF01207">
    <property type="entry name" value="Dus"/>
    <property type="match status" value="1"/>
</dbReference>
<comment type="similarity">
    <text evidence="12">Belongs to the dus family.</text>
</comment>
<dbReference type="EMBL" id="CP024962">
    <property type="protein sequence ID" value="ATZ16712.1"/>
    <property type="molecule type" value="Genomic_DNA"/>
</dbReference>
<organism evidence="16 17">
    <name type="scientific">Entomoplasma freundtii</name>
    <dbReference type="NCBI Taxonomy" id="74700"/>
    <lineage>
        <taxon>Bacteria</taxon>
        <taxon>Bacillati</taxon>
        <taxon>Mycoplasmatota</taxon>
        <taxon>Mollicutes</taxon>
        <taxon>Entomoplasmatales</taxon>
        <taxon>Entomoplasmataceae</taxon>
        <taxon>Entomoplasma</taxon>
    </lineage>
</organism>
<evidence type="ECO:0000256" key="11">
    <source>
        <dbReference type="ARBA" id="ARBA00048802"/>
    </source>
</evidence>
<keyword evidence="14" id="KW-0547">Nucleotide-binding</keyword>
<comment type="function">
    <text evidence="2 12">Catalyzes the synthesis of 5,6-dihydrouridine (D), a modified base found in the D-loop of most tRNAs, via the reduction of the C5-C6 double bond in target uridines.</text>
</comment>
<keyword evidence="7" id="KW-0521">NADP</keyword>
<dbReference type="GO" id="GO:0050660">
    <property type="term" value="F:flavin adenine dinucleotide binding"/>
    <property type="evidence" value="ECO:0007669"/>
    <property type="project" value="InterPro"/>
</dbReference>
<evidence type="ECO:0000256" key="13">
    <source>
        <dbReference type="PIRSR" id="PIRSR006621-1"/>
    </source>
</evidence>
<feature type="binding site" evidence="14">
    <location>
        <begin position="25"/>
        <end position="27"/>
    </location>
    <ligand>
        <name>FMN</name>
        <dbReference type="ChEBI" id="CHEBI:58210"/>
    </ligand>
</feature>
<dbReference type="GO" id="GO:0017150">
    <property type="term" value="F:tRNA dihydrouridine synthase activity"/>
    <property type="evidence" value="ECO:0007669"/>
    <property type="project" value="InterPro"/>
</dbReference>
<keyword evidence="9 12" id="KW-0560">Oxidoreductase</keyword>
<protein>
    <recommendedName>
        <fullName evidence="12">tRNA-dihydrouridine synthase</fullName>
        <ecNumber evidence="12">1.3.1.-</ecNumber>
    </recommendedName>
</protein>
<name>A0A2K8NS84_9MOLU</name>
<keyword evidence="6 12" id="KW-0819">tRNA processing</keyword>
<feature type="binding site" evidence="14">
    <location>
        <position position="180"/>
    </location>
    <ligand>
        <name>FMN</name>
        <dbReference type="ChEBI" id="CHEBI:58210"/>
    </ligand>
</feature>
<comment type="cofactor">
    <cofactor evidence="1 12 14">
        <name>FMN</name>
        <dbReference type="ChEBI" id="CHEBI:58210"/>
    </cofactor>
</comment>
<evidence type="ECO:0000256" key="2">
    <source>
        <dbReference type="ARBA" id="ARBA00002790"/>
    </source>
</evidence>
<proteinExistence type="inferred from homology"/>
<reference evidence="16 17" key="1">
    <citation type="submission" date="2017-11" db="EMBL/GenBank/DDBJ databases">
        <title>Genome sequence of Entomoplasma freundtii BARC 318 (ATCC 51999).</title>
        <authorList>
            <person name="Lo W.-S."/>
            <person name="Gasparich G.E."/>
            <person name="Kuo C.-H."/>
        </authorList>
    </citation>
    <scope>NUCLEOTIDE SEQUENCE [LARGE SCALE GENOMIC DNA]</scope>
    <source>
        <strain evidence="16 17">BARC 318</strain>
    </source>
</reference>
<feature type="binding site" evidence="14">
    <location>
        <position position="150"/>
    </location>
    <ligand>
        <name>FMN</name>
        <dbReference type="ChEBI" id="CHEBI:58210"/>
    </ligand>
</feature>
<dbReference type="GO" id="GO:0000049">
    <property type="term" value="F:tRNA binding"/>
    <property type="evidence" value="ECO:0007669"/>
    <property type="project" value="UniProtKB-KW"/>
</dbReference>
<keyword evidence="4 12" id="KW-0285">Flavoprotein</keyword>
<evidence type="ECO:0000313" key="16">
    <source>
        <dbReference type="EMBL" id="ATZ16712.1"/>
    </source>
</evidence>
<feature type="binding site" evidence="14">
    <location>
        <position position="79"/>
    </location>
    <ligand>
        <name>FMN</name>
        <dbReference type="ChEBI" id="CHEBI:58210"/>
    </ligand>
</feature>
<keyword evidence="3" id="KW-0820">tRNA-binding</keyword>
<dbReference type="EC" id="1.3.1.-" evidence="12"/>
<dbReference type="Proteomes" id="UP000232222">
    <property type="component" value="Chromosome"/>
</dbReference>
<dbReference type="PANTHER" id="PTHR45846">
    <property type="entry name" value="TRNA-DIHYDROURIDINE(47) SYNTHASE [NAD(P)(+)]-LIKE"/>
    <property type="match status" value="1"/>
</dbReference>
<keyword evidence="17" id="KW-1185">Reference proteome</keyword>
<evidence type="ECO:0000256" key="3">
    <source>
        <dbReference type="ARBA" id="ARBA00022555"/>
    </source>
</evidence>
<gene>
    <name evidence="16" type="primary">dusB</name>
    <name evidence="16" type="ORF">EFREU_v1c06920</name>
</gene>
<comment type="catalytic activity">
    <reaction evidence="11">
        <text>a 5,6-dihydrouridine in tRNA + NAD(+) = a uridine in tRNA + NADH + H(+)</text>
        <dbReference type="Rhea" id="RHEA:54452"/>
        <dbReference type="Rhea" id="RHEA-COMP:13339"/>
        <dbReference type="Rhea" id="RHEA-COMP:13887"/>
        <dbReference type="ChEBI" id="CHEBI:15378"/>
        <dbReference type="ChEBI" id="CHEBI:57540"/>
        <dbReference type="ChEBI" id="CHEBI:57945"/>
        <dbReference type="ChEBI" id="CHEBI:65315"/>
        <dbReference type="ChEBI" id="CHEBI:74443"/>
    </reaction>
</comment>
<dbReference type="PROSITE" id="PS01136">
    <property type="entry name" value="UPF0034"/>
    <property type="match status" value="1"/>
</dbReference>
<dbReference type="PIRSF" id="PIRSF006621">
    <property type="entry name" value="Dus"/>
    <property type="match status" value="1"/>
</dbReference>
<keyword evidence="5 12" id="KW-0288">FMN</keyword>
<accession>A0A2K8NS84</accession>
<dbReference type="Gene3D" id="3.20.20.70">
    <property type="entry name" value="Aldolase class I"/>
    <property type="match status" value="1"/>
</dbReference>
<evidence type="ECO:0000256" key="1">
    <source>
        <dbReference type="ARBA" id="ARBA00001917"/>
    </source>
</evidence>
<evidence type="ECO:0000256" key="10">
    <source>
        <dbReference type="ARBA" id="ARBA00048205"/>
    </source>
</evidence>